<sequence>MVRAFFTHLPLFLIHICASTLQGRHHLSFPSARSIVLGSHEHRIAM</sequence>
<protein>
    <submittedName>
        <fullName evidence="2">Uncharacterized protein</fullName>
    </submittedName>
</protein>
<organism evidence="2 3">
    <name type="scientific">Botryotinia fuckeliana (strain T4)</name>
    <name type="common">Noble rot fungus</name>
    <name type="synonym">Botrytis cinerea</name>
    <dbReference type="NCBI Taxonomy" id="999810"/>
    <lineage>
        <taxon>Eukaryota</taxon>
        <taxon>Fungi</taxon>
        <taxon>Dikarya</taxon>
        <taxon>Ascomycota</taxon>
        <taxon>Pezizomycotina</taxon>
        <taxon>Leotiomycetes</taxon>
        <taxon>Helotiales</taxon>
        <taxon>Sclerotiniaceae</taxon>
        <taxon>Botrytis</taxon>
    </lineage>
</organism>
<feature type="signal peptide" evidence="1">
    <location>
        <begin position="1"/>
        <end position="23"/>
    </location>
</feature>
<dbReference type="AlphaFoldDB" id="G2Y9S1"/>
<dbReference type="Proteomes" id="UP000008177">
    <property type="component" value="Unplaced contigs"/>
</dbReference>
<dbReference type="EMBL" id="FQ790300">
    <property type="protein sequence ID" value="CCD49347.1"/>
    <property type="molecule type" value="Genomic_DNA"/>
</dbReference>
<evidence type="ECO:0000313" key="2">
    <source>
        <dbReference type="EMBL" id="CCD49347.1"/>
    </source>
</evidence>
<evidence type="ECO:0000313" key="3">
    <source>
        <dbReference type="Proteomes" id="UP000008177"/>
    </source>
</evidence>
<evidence type="ECO:0000256" key="1">
    <source>
        <dbReference type="SAM" id="SignalP"/>
    </source>
</evidence>
<name>G2Y9S1_BOTF4</name>
<feature type="chain" id="PRO_5003440588" evidence="1">
    <location>
        <begin position="24"/>
        <end position="46"/>
    </location>
</feature>
<dbReference type="HOGENOM" id="CLU_3191226_0_0_1"/>
<accession>G2Y9S1</accession>
<keyword evidence="1" id="KW-0732">Signal</keyword>
<reference evidence="3" key="1">
    <citation type="journal article" date="2011" name="PLoS Genet.">
        <title>Genomic analysis of the necrotrophic fungal pathogens Sclerotinia sclerotiorum and Botrytis cinerea.</title>
        <authorList>
            <person name="Amselem J."/>
            <person name="Cuomo C.A."/>
            <person name="van Kan J.A."/>
            <person name="Viaud M."/>
            <person name="Benito E.P."/>
            <person name="Couloux A."/>
            <person name="Coutinho P.M."/>
            <person name="de Vries R.P."/>
            <person name="Dyer P.S."/>
            <person name="Fillinger S."/>
            <person name="Fournier E."/>
            <person name="Gout L."/>
            <person name="Hahn M."/>
            <person name="Kohn L."/>
            <person name="Lapalu N."/>
            <person name="Plummer K.M."/>
            <person name="Pradier J.M."/>
            <person name="Quevillon E."/>
            <person name="Sharon A."/>
            <person name="Simon A."/>
            <person name="ten Have A."/>
            <person name="Tudzynski B."/>
            <person name="Tudzynski P."/>
            <person name="Wincker P."/>
            <person name="Andrew M."/>
            <person name="Anthouard V."/>
            <person name="Beever R.E."/>
            <person name="Beffa R."/>
            <person name="Benoit I."/>
            <person name="Bouzid O."/>
            <person name="Brault B."/>
            <person name="Chen Z."/>
            <person name="Choquer M."/>
            <person name="Collemare J."/>
            <person name="Cotton P."/>
            <person name="Danchin E.G."/>
            <person name="Da Silva C."/>
            <person name="Gautier A."/>
            <person name="Giraud C."/>
            <person name="Giraud T."/>
            <person name="Gonzalez C."/>
            <person name="Grossetete S."/>
            <person name="Guldener U."/>
            <person name="Henrissat B."/>
            <person name="Howlett B.J."/>
            <person name="Kodira C."/>
            <person name="Kretschmer M."/>
            <person name="Lappartient A."/>
            <person name="Leroch M."/>
            <person name="Levis C."/>
            <person name="Mauceli E."/>
            <person name="Neuveglise C."/>
            <person name="Oeser B."/>
            <person name="Pearson M."/>
            <person name="Poulain J."/>
            <person name="Poussereau N."/>
            <person name="Quesneville H."/>
            <person name="Rascle C."/>
            <person name="Schumacher J."/>
            <person name="Segurens B."/>
            <person name="Sexton A."/>
            <person name="Silva E."/>
            <person name="Sirven C."/>
            <person name="Soanes D.M."/>
            <person name="Talbot N.J."/>
            <person name="Templeton M."/>
            <person name="Yandava C."/>
            <person name="Yarden O."/>
            <person name="Zeng Q."/>
            <person name="Rollins J.A."/>
            <person name="Lebrun M.H."/>
            <person name="Dickman M."/>
        </authorList>
    </citation>
    <scope>NUCLEOTIDE SEQUENCE [LARGE SCALE GENOMIC DNA]</scope>
    <source>
        <strain evidence="3">T4</strain>
    </source>
</reference>
<dbReference type="InParanoid" id="G2Y9S1"/>
<gene>
    <name evidence="2" type="ORF">BofuT4_uP032230.1</name>
</gene>
<proteinExistence type="predicted"/>